<protein>
    <submittedName>
        <fullName evidence="2">Uncharacterized protein</fullName>
    </submittedName>
</protein>
<feature type="signal peptide" evidence="1">
    <location>
        <begin position="1"/>
        <end position="20"/>
    </location>
</feature>
<organism evidence="2 3">
    <name type="scientific">Sediminispirochaeta smaragdinae (strain DSM 11293 / JCM 15392 / SEBR 4228)</name>
    <name type="common">Spirochaeta smaragdinae</name>
    <dbReference type="NCBI Taxonomy" id="573413"/>
    <lineage>
        <taxon>Bacteria</taxon>
        <taxon>Pseudomonadati</taxon>
        <taxon>Spirochaetota</taxon>
        <taxon>Spirochaetia</taxon>
        <taxon>Spirochaetales</taxon>
        <taxon>Spirochaetaceae</taxon>
        <taxon>Sediminispirochaeta</taxon>
    </lineage>
</organism>
<gene>
    <name evidence="2" type="ordered locus">Spirs_2473</name>
</gene>
<dbReference type="STRING" id="573413.Spirs_2473"/>
<dbReference type="OrthoDB" id="357887at2"/>
<evidence type="ECO:0000313" key="2">
    <source>
        <dbReference type="EMBL" id="ADK81587.1"/>
    </source>
</evidence>
<dbReference type="InterPro" id="IPR046745">
    <property type="entry name" value="DUF6675"/>
</dbReference>
<keyword evidence="1" id="KW-0732">Signal</keyword>
<dbReference type="HOGENOM" id="CLU_081868_1_0_12"/>
<evidence type="ECO:0000313" key="3">
    <source>
        <dbReference type="Proteomes" id="UP000002318"/>
    </source>
</evidence>
<dbReference type="RefSeq" id="WP_013255050.1">
    <property type="nucleotide sequence ID" value="NC_014364.1"/>
</dbReference>
<dbReference type="KEGG" id="ssm:Spirs_2473"/>
<dbReference type="Pfam" id="PF20380">
    <property type="entry name" value="DUF6675"/>
    <property type="match status" value="1"/>
</dbReference>
<keyword evidence="3" id="KW-1185">Reference proteome</keyword>
<dbReference type="eggNOG" id="ENOG5034B4E">
    <property type="taxonomic scope" value="Bacteria"/>
</dbReference>
<name>E1R3F6_SEDSS</name>
<dbReference type="Proteomes" id="UP000002318">
    <property type="component" value="Chromosome"/>
</dbReference>
<evidence type="ECO:0000256" key="1">
    <source>
        <dbReference type="SAM" id="SignalP"/>
    </source>
</evidence>
<accession>E1R3F6</accession>
<sequence>MKQKIIMVTLALISTLNLGAQTLFEAVPYLTGNDAEKLKAGEPLTRYFFSEDEADLRYILNFTSAQTLSDKVRSLDPTLGVESLSLMPYPQGASKEQAYEQAAAILFSVSTMEGIEYYSASREKMRTLFTESTVIDSPESGRPLPDPHFETVPRSLDLTLRQTDLTFGTNIYATHFEGDGKTLLLEMVNMTKMKYKFIPMVSPGDLSLSIVLYPVDEGILFYGVCSVNSISFFGLERKKTDSFYYRIEALKNWFENRYRISVK</sequence>
<reference evidence="2 3" key="1">
    <citation type="journal article" date="2010" name="Stand. Genomic Sci.">
        <title>Complete genome sequence of Spirochaeta smaragdinae type strain (SEBR 4228).</title>
        <authorList>
            <person name="Mavromatis K."/>
            <person name="Yasawong M."/>
            <person name="Chertkov O."/>
            <person name="Lapidus A."/>
            <person name="Lucas S."/>
            <person name="Nolan M."/>
            <person name="Del Rio T.G."/>
            <person name="Tice H."/>
            <person name="Cheng J.F."/>
            <person name="Pitluck S."/>
            <person name="Liolios K."/>
            <person name="Ivanova N."/>
            <person name="Tapia R."/>
            <person name="Han C."/>
            <person name="Bruce D."/>
            <person name="Goodwin L."/>
            <person name="Pati A."/>
            <person name="Chen A."/>
            <person name="Palaniappan K."/>
            <person name="Land M."/>
            <person name="Hauser L."/>
            <person name="Chang Y.J."/>
            <person name="Jeffries C.D."/>
            <person name="Detter J.C."/>
            <person name="Rohde M."/>
            <person name="Brambilla E."/>
            <person name="Spring S."/>
            <person name="Goker M."/>
            <person name="Sikorski J."/>
            <person name="Woyke T."/>
            <person name="Bristow J."/>
            <person name="Eisen J.A."/>
            <person name="Markowitz V."/>
            <person name="Hugenholtz P."/>
            <person name="Klenk H.P."/>
            <person name="Kyrpides N.C."/>
        </authorList>
    </citation>
    <scope>NUCLEOTIDE SEQUENCE [LARGE SCALE GENOMIC DNA]</scope>
    <source>
        <strain evidence="3">DSM 11293 / JCM 15392 / SEBR 4228</strain>
    </source>
</reference>
<feature type="chain" id="PRO_5003150702" evidence="1">
    <location>
        <begin position="21"/>
        <end position="263"/>
    </location>
</feature>
<dbReference type="AlphaFoldDB" id="E1R3F6"/>
<dbReference type="EMBL" id="CP002116">
    <property type="protein sequence ID" value="ADK81587.1"/>
    <property type="molecule type" value="Genomic_DNA"/>
</dbReference>
<proteinExistence type="predicted"/>